<dbReference type="EMBL" id="FQZM01000075">
    <property type="protein sequence ID" value="SHJ84715.1"/>
    <property type="molecule type" value="Genomic_DNA"/>
</dbReference>
<reference evidence="2" key="1">
    <citation type="submission" date="2016-11" db="EMBL/GenBank/DDBJ databases">
        <authorList>
            <person name="Varghese N."/>
            <person name="Submissions S."/>
        </authorList>
    </citation>
    <scope>NUCLEOTIDE SEQUENCE [LARGE SCALE GENOMIC DNA]</scope>
    <source>
        <strain evidence="2">DSM 16057</strain>
    </source>
</reference>
<name>A0A1M6MMJ9_9FIRM</name>
<sequence>MRIKGCNPVNEYKLVVVVETQEHVYIRLFVNNVLANPEGLIRLKHAELDQLFRDLFKGSRGKCIKCYCQYSR</sequence>
<organism evidence="1 2">
    <name type="scientific">Desulfofundulus thermosubterraneus DSM 16057</name>
    <dbReference type="NCBI Taxonomy" id="1121432"/>
    <lineage>
        <taxon>Bacteria</taxon>
        <taxon>Bacillati</taxon>
        <taxon>Bacillota</taxon>
        <taxon>Clostridia</taxon>
        <taxon>Eubacteriales</taxon>
        <taxon>Peptococcaceae</taxon>
        <taxon>Desulfofundulus</taxon>
    </lineage>
</organism>
<gene>
    <name evidence="1" type="ORF">SAMN02745219_03481</name>
</gene>
<dbReference type="AlphaFoldDB" id="A0A1M6MMJ9"/>
<dbReference type="Proteomes" id="UP000184529">
    <property type="component" value="Unassembled WGS sequence"/>
</dbReference>
<protein>
    <submittedName>
        <fullName evidence="1">Uncharacterized protein</fullName>
    </submittedName>
</protein>
<evidence type="ECO:0000313" key="2">
    <source>
        <dbReference type="Proteomes" id="UP000184529"/>
    </source>
</evidence>
<keyword evidence="2" id="KW-1185">Reference proteome</keyword>
<accession>A0A1M6MMJ9</accession>
<evidence type="ECO:0000313" key="1">
    <source>
        <dbReference type="EMBL" id="SHJ84715.1"/>
    </source>
</evidence>
<proteinExistence type="predicted"/>